<keyword evidence="5" id="KW-0436">Ligase</keyword>
<dbReference type="InterPro" id="IPR024185">
    <property type="entry name" value="FTHF_cligase-like_sf"/>
</dbReference>
<dbReference type="Proteomes" id="UP000005726">
    <property type="component" value="Unassembled WGS sequence"/>
</dbReference>
<comment type="catalytic activity">
    <reaction evidence="4">
        <text>(6S)-5-formyl-5,6,7,8-tetrahydrofolate + ATP = (6R)-5,10-methenyltetrahydrofolate + ADP + phosphate</text>
        <dbReference type="Rhea" id="RHEA:10488"/>
        <dbReference type="ChEBI" id="CHEBI:30616"/>
        <dbReference type="ChEBI" id="CHEBI:43474"/>
        <dbReference type="ChEBI" id="CHEBI:57455"/>
        <dbReference type="ChEBI" id="CHEBI:57457"/>
        <dbReference type="ChEBI" id="CHEBI:456216"/>
        <dbReference type="EC" id="6.3.3.2"/>
    </reaction>
</comment>
<evidence type="ECO:0000256" key="4">
    <source>
        <dbReference type="RuleBase" id="RU361279"/>
    </source>
</evidence>
<keyword evidence="4" id="KW-0479">Metal-binding</keyword>
<dbReference type="GO" id="GO:0035999">
    <property type="term" value="P:tetrahydrofolate interconversion"/>
    <property type="evidence" value="ECO:0007669"/>
    <property type="project" value="TreeGrafter"/>
</dbReference>
<name>E0WTM8_9ENTR</name>
<keyword evidence="3 4" id="KW-0067">ATP-binding</keyword>
<reference evidence="5" key="1">
    <citation type="journal article" date="2009" name="Environ. Microbiol.">
        <title>Dynamics of genome evolution in facultative symbionts of aphids.</title>
        <authorList>
            <person name="Degnan P.H."/>
            <person name="Leonardo T.E."/>
            <person name="Cass B.N."/>
            <person name="Hurwitz B."/>
            <person name="Stern D."/>
            <person name="Gibbs R.A."/>
            <person name="Richards S."/>
            <person name="Moran N.A."/>
        </authorList>
    </citation>
    <scope>NUCLEOTIDE SEQUENCE [LARGE SCALE GENOMIC DNA]</scope>
    <source>
        <strain evidence="5">LSR1</strain>
    </source>
</reference>
<evidence type="ECO:0000313" key="6">
    <source>
        <dbReference type="Proteomes" id="UP000005726"/>
    </source>
</evidence>
<dbReference type="GO" id="GO:0005524">
    <property type="term" value="F:ATP binding"/>
    <property type="evidence" value="ECO:0007669"/>
    <property type="project" value="UniProtKB-KW"/>
</dbReference>
<organism evidence="5 6">
    <name type="scientific">Candidatus Regiella insecticola LSR1</name>
    <dbReference type="NCBI Taxonomy" id="663321"/>
    <lineage>
        <taxon>Bacteria</taxon>
        <taxon>Pseudomonadati</taxon>
        <taxon>Pseudomonadota</taxon>
        <taxon>Gammaproteobacteria</taxon>
        <taxon>Enterobacterales</taxon>
        <taxon>Enterobacteriaceae</taxon>
        <taxon>aphid secondary symbionts</taxon>
        <taxon>Candidatus Regiella</taxon>
    </lineage>
</organism>
<dbReference type="EC" id="6.3.3.2" evidence="4"/>
<dbReference type="GO" id="GO:0009396">
    <property type="term" value="P:folic acid-containing compound biosynthetic process"/>
    <property type="evidence" value="ECO:0007669"/>
    <property type="project" value="TreeGrafter"/>
</dbReference>
<evidence type="ECO:0000256" key="2">
    <source>
        <dbReference type="ARBA" id="ARBA00022741"/>
    </source>
</evidence>
<dbReference type="AlphaFoldDB" id="E0WTM8"/>
<evidence type="ECO:0000256" key="1">
    <source>
        <dbReference type="ARBA" id="ARBA00010638"/>
    </source>
</evidence>
<evidence type="ECO:0000313" key="5">
    <source>
        <dbReference type="EMBL" id="EFL91913.1"/>
    </source>
</evidence>
<dbReference type="NCBIfam" id="TIGR02727">
    <property type="entry name" value="MTHFS_bact"/>
    <property type="match status" value="1"/>
</dbReference>
<dbReference type="SUPFAM" id="SSF100950">
    <property type="entry name" value="NagB/RpiA/CoA transferase-like"/>
    <property type="match status" value="1"/>
</dbReference>
<proteinExistence type="inferred from homology"/>
<dbReference type="HOGENOM" id="CLU_066245_0_0_6"/>
<dbReference type="InterPro" id="IPR037171">
    <property type="entry name" value="NagB/RpiA_transferase-like"/>
</dbReference>
<dbReference type="InterPro" id="IPR002698">
    <property type="entry name" value="FTHF_cligase"/>
</dbReference>
<dbReference type="EMBL" id="GL379592">
    <property type="protein sequence ID" value="EFL91913.1"/>
    <property type="molecule type" value="Genomic_DNA"/>
</dbReference>
<dbReference type="PANTHER" id="PTHR23407:SF1">
    <property type="entry name" value="5-FORMYLTETRAHYDROFOLATE CYCLO-LIGASE"/>
    <property type="match status" value="1"/>
</dbReference>
<dbReference type="PANTHER" id="PTHR23407">
    <property type="entry name" value="ATPASE INHIBITOR/5-FORMYLTETRAHYDROFOLATE CYCLO-LIGASE"/>
    <property type="match status" value="1"/>
</dbReference>
<comment type="cofactor">
    <cofactor evidence="4">
        <name>Mg(2+)</name>
        <dbReference type="ChEBI" id="CHEBI:18420"/>
    </cofactor>
</comment>
<gene>
    <name evidence="5" type="ORF">REG_1394</name>
</gene>
<comment type="similarity">
    <text evidence="1 4">Belongs to the 5-formyltetrahydrofolate cyclo-ligase family.</text>
</comment>
<protein>
    <recommendedName>
        <fullName evidence="4">5-formyltetrahydrofolate cyclo-ligase</fullName>
        <ecNumber evidence="4">6.3.3.2</ecNumber>
    </recommendedName>
</protein>
<dbReference type="GO" id="GO:0046872">
    <property type="term" value="F:metal ion binding"/>
    <property type="evidence" value="ECO:0007669"/>
    <property type="project" value="UniProtKB-KW"/>
</dbReference>
<keyword evidence="6" id="KW-1185">Reference proteome</keyword>
<keyword evidence="2 4" id="KW-0547">Nucleotide-binding</keyword>
<dbReference type="GO" id="GO:0030272">
    <property type="term" value="F:5-formyltetrahydrofolate cyclo-ligase activity"/>
    <property type="evidence" value="ECO:0007669"/>
    <property type="project" value="UniProtKB-EC"/>
</dbReference>
<evidence type="ECO:0000256" key="3">
    <source>
        <dbReference type="ARBA" id="ARBA00022840"/>
    </source>
</evidence>
<dbReference type="Gene3D" id="3.40.50.10420">
    <property type="entry name" value="NagB/RpiA/CoA transferase-like"/>
    <property type="match status" value="1"/>
</dbReference>
<dbReference type="Pfam" id="PF01812">
    <property type="entry name" value="5-FTHF_cyc-lig"/>
    <property type="match status" value="1"/>
</dbReference>
<accession>E0WTM8</accession>
<sequence length="257" mass="29963">MRMLGTNEKPEGYGVTFALNPWFKGYRLQRHLAETPSFHLFVNNSFMTLNAQQILLRQQIRSEMRQRRASLLPEQQEFAAKMVTRRVINHEKIQHAKNIAVFLSCDGEIETQPLIKQLWFLQKQVYLPVLHPFSKGHLLFLHYHANTPLIVNRFKIPEPQLDVRTVLPLAELDIILTPLVAFDRQGRRLGRGGGFYDRTLQYWQQSGFYPIGLAHDCQLVDELVAEDWDIPLPEVITPAQVWQFKNPFIRPLAKPTE</sequence>
<keyword evidence="4" id="KW-0460">Magnesium</keyword>